<dbReference type="RefSeq" id="WP_210651787.1">
    <property type="nucleotide sequence ID" value="NZ_JAGKQQ010000001.1"/>
</dbReference>
<dbReference type="InterPro" id="IPR036822">
    <property type="entry name" value="CutC-like_dom_sf"/>
</dbReference>
<dbReference type="SUPFAM" id="SSF110395">
    <property type="entry name" value="CutC-like"/>
    <property type="match status" value="1"/>
</dbReference>
<comment type="caution">
    <text evidence="3">The sequence shown here is derived from an EMBL/GenBank/DDBJ whole genome shotgun (WGS) entry which is preliminary data.</text>
</comment>
<accession>A0ABS5BKP8</accession>
<name>A0ABS5BKP8_9BACT</name>
<keyword evidence="2" id="KW-0963">Cytoplasm</keyword>
<comment type="caution">
    <text evidence="2">Once thought to be involved in copper homeostasis, experiments in E.coli have shown this is not the case.</text>
</comment>
<dbReference type="Gene3D" id="3.20.20.380">
    <property type="entry name" value="Copper homeostasis (CutC) domain"/>
    <property type="match status" value="1"/>
</dbReference>
<dbReference type="PANTHER" id="PTHR12598:SF0">
    <property type="entry name" value="COPPER HOMEOSTASIS PROTEIN CUTC HOMOLOG"/>
    <property type="match status" value="1"/>
</dbReference>
<organism evidence="3 4">
    <name type="scientific">Gemmata palustris</name>
    <dbReference type="NCBI Taxonomy" id="2822762"/>
    <lineage>
        <taxon>Bacteria</taxon>
        <taxon>Pseudomonadati</taxon>
        <taxon>Planctomycetota</taxon>
        <taxon>Planctomycetia</taxon>
        <taxon>Gemmatales</taxon>
        <taxon>Gemmataceae</taxon>
        <taxon>Gemmata</taxon>
    </lineage>
</organism>
<gene>
    <name evidence="2" type="primary">cutC</name>
    <name evidence="3" type="ORF">J8F10_00960</name>
</gene>
<evidence type="ECO:0000313" key="4">
    <source>
        <dbReference type="Proteomes" id="UP000676565"/>
    </source>
</evidence>
<dbReference type="PANTHER" id="PTHR12598">
    <property type="entry name" value="COPPER HOMEOSTASIS PROTEIN CUTC"/>
    <property type="match status" value="1"/>
</dbReference>
<dbReference type="Gene3D" id="3.90.660.10">
    <property type="match status" value="1"/>
</dbReference>
<comment type="similarity">
    <text evidence="1 2">Belongs to the CutC family.</text>
</comment>
<reference evidence="3 4" key="1">
    <citation type="submission" date="2021-04" db="EMBL/GenBank/DDBJ databases">
        <authorList>
            <person name="Ivanova A."/>
        </authorList>
    </citation>
    <scope>NUCLEOTIDE SEQUENCE [LARGE SCALE GENOMIC DNA]</scope>
    <source>
        <strain evidence="3 4">G18</strain>
    </source>
</reference>
<dbReference type="SUPFAM" id="SSF51905">
    <property type="entry name" value="FAD/NAD(P)-binding domain"/>
    <property type="match status" value="1"/>
</dbReference>
<keyword evidence="4" id="KW-1185">Reference proteome</keyword>
<evidence type="ECO:0000256" key="1">
    <source>
        <dbReference type="ARBA" id="ARBA00007768"/>
    </source>
</evidence>
<evidence type="ECO:0000256" key="2">
    <source>
        <dbReference type="HAMAP-Rule" id="MF_00795"/>
    </source>
</evidence>
<dbReference type="Gene3D" id="3.50.50.60">
    <property type="entry name" value="FAD/NAD(P)-binding domain"/>
    <property type="match status" value="1"/>
</dbReference>
<dbReference type="Proteomes" id="UP000676565">
    <property type="component" value="Unassembled WGS sequence"/>
</dbReference>
<dbReference type="Pfam" id="PF13450">
    <property type="entry name" value="NAD_binding_8"/>
    <property type="match status" value="1"/>
</dbReference>
<dbReference type="HAMAP" id="MF_00795">
    <property type="entry name" value="CutC"/>
    <property type="match status" value="1"/>
</dbReference>
<dbReference type="InterPro" id="IPR036188">
    <property type="entry name" value="FAD/NAD-bd_sf"/>
</dbReference>
<proteinExistence type="inferred from homology"/>
<evidence type="ECO:0000313" key="3">
    <source>
        <dbReference type="EMBL" id="MBP3953870.1"/>
    </source>
</evidence>
<dbReference type="InterPro" id="IPR005627">
    <property type="entry name" value="CutC-like"/>
</dbReference>
<sequence length="643" mass="69150">MTPRVAIIGAGLAGLTAAHRLLSRPSPPEVTIIDKGRHGGGRACTRNVDLPDGRKARFDLGPPNLYARHSRLFDRNPLDLQRVLDALENTAGALDVRGLLDAERGFQTAALAAELPGEDLFTRRAIGRIGAAGEALGEPITALTAAHGMRELAFRLLTVHGDRLDFRDYTLAEKLERTDTGWRVHTRSLRDEHRSTVHANALILTPPVPQTLELLERNKLALPDELRDALRKVTYSRCVALYGVFAGAGALQPGGVWLGDGPLEWITDNHLKNVSAVNGSITALTTDEWATAHWDEPDARIIELLLPRLRAWVGEPVAPGQVWVHKWRWARPVSPMRPPCVVLRDLSAVLAGDGFASASADHADAAVASGEAAAHRMGALLTALARRDGRYTVARPQRYTLEIAVTSPEEAVYATRAGADRLELSSGLALGGLTPSLGLFRAVRKIADGVPLYVLLRPREGGFAYSRAELGVMVEDAETFMREGADGIVFGALTHKGRVYHDGCRALVGAARGRAVFHRAFDFLPEPLVALDELIELGFERVLTSGGATTAEAGTTHLAALVQHAGWQIEILPAGRVRGDTVADLVRATRCDQVHAGPRAARADGGLDARPALAGAMGATTELDENAVRHLRQQLDGLVESLS</sequence>
<dbReference type="EMBL" id="JAGKQQ010000001">
    <property type="protein sequence ID" value="MBP3953870.1"/>
    <property type="molecule type" value="Genomic_DNA"/>
</dbReference>
<dbReference type="Pfam" id="PF03932">
    <property type="entry name" value="CutC"/>
    <property type="match status" value="1"/>
</dbReference>
<protein>
    <recommendedName>
        <fullName evidence="2">PF03932 family protein CutC</fullName>
    </recommendedName>
</protein>
<comment type="subcellular location">
    <subcellularLocation>
        <location evidence="2">Cytoplasm</location>
    </subcellularLocation>
</comment>